<gene>
    <name evidence="2" type="ORF">SAMN05216272_11197</name>
</gene>
<keyword evidence="3" id="KW-1185">Reference proteome</keyword>
<dbReference type="RefSeq" id="WP_090266751.1">
    <property type="nucleotide sequence ID" value="NZ_FNDS01000011.1"/>
</dbReference>
<dbReference type="EMBL" id="FNDS01000011">
    <property type="protein sequence ID" value="SDI53869.1"/>
    <property type="molecule type" value="Genomic_DNA"/>
</dbReference>
<organism evidence="2 3">
    <name type="scientific">Pseudomonas panipatensis</name>
    <dbReference type="NCBI Taxonomy" id="428992"/>
    <lineage>
        <taxon>Bacteria</taxon>
        <taxon>Pseudomonadati</taxon>
        <taxon>Pseudomonadota</taxon>
        <taxon>Gammaproteobacteria</taxon>
        <taxon>Pseudomonadales</taxon>
        <taxon>Pseudomonadaceae</taxon>
        <taxon>Pseudomonas</taxon>
    </lineage>
</organism>
<evidence type="ECO:0000313" key="3">
    <source>
        <dbReference type="Proteomes" id="UP000199636"/>
    </source>
</evidence>
<dbReference type="STRING" id="428992.SAMN05216272_11197"/>
<dbReference type="InterPro" id="IPR025484">
    <property type="entry name" value="DUF4376"/>
</dbReference>
<evidence type="ECO:0000259" key="1">
    <source>
        <dbReference type="Pfam" id="PF14301"/>
    </source>
</evidence>
<protein>
    <recommendedName>
        <fullName evidence="1">DUF4376 domain-containing protein</fullName>
    </recommendedName>
</protein>
<name>A0A1G8LDT5_9PSED</name>
<dbReference type="Proteomes" id="UP000199636">
    <property type="component" value="Unassembled WGS sequence"/>
</dbReference>
<evidence type="ECO:0000313" key="2">
    <source>
        <dbReference type="EMBL" id="SDI53869.1"/>
    </source>
</evidence>
<accession>A0A1G8LDT5</accession>
<dbReference type="AlphaFoldDB" id="A0A1G8LDT5"/>
<sequence length="172" mass="18715">MMKTYARIEDVVVVELFETDGDISEMFHPDLVWVVVPDGADVACGWTYAAGKFSAPVVPAPTAEEMKAKIAERRWQQVQAGTNADGVHLDTSDTSQVKITGAALEATLDSTYSCDWKAADGSWVTLSATQILAIARAMRAYIQACYDREKALAEEVDAGTFTEAMLDEGWPT</sequence>
<proteinExistence type="predicted"/>
<dbReference type="Pfam" id="PF14301">
    <property type="entry name" value="DUF4376"/>
    <property type="match status" value="1"/>
</dbReference>
<feature type="domain" description="DUF4376" evidence="1">
    <location>
        <begin position="64"/>
        <end position="164"/>
    </location>
</feature>
<dbReference type="OrthoDB" id="7875280at2"/>
<reference evidence="3" key="1">
    <citation type="submission" date="2016-10" db="EMBL/GenBank/DDBJ databases">
        <authorList>
            <person name="Varghese N."/>
            <person name="Submissions S."/>
        </authorList>
    </citation>
    <scope>NUCLEOTIDE SEQUENCE [LARGE SCALE GENOMIC DNA]</scope>
    <source>
        <strain evidence="3">CCM 7469</strain>
    </source>
</reference>